<feature type="transmembrane region" description="Helical" evidence="6">
    <location>
        <begin position="193"/>
        <end position="212"/>
    </location>
</feature>
<organism evidence="7 8">
    <name type="scientific">Trypanosoma theileri</name>
    <dbReference type="NCBI Taxonomy" id="67003"/>
    <lineage>
        <taxon>Eukaryota</taxon>
        <taxon>Discoba</taxon>
        <taxon>Euglenozoa</taxon>
        <taxon>Kinetoplastea</taxon>
        <taxon>Metakinetoplastina</taxon>
        <taxon>Trypanosomatida</taxon>
        <taxon>Trypanosomatidae</taxon>
        <taxon>Trypanosoma</taxon>
    </lineage>
</organism>
<dbReference type="GeneID" id="39983916"/>
<feature type="transmembrane region" description="Helical" evidence="6">
    <location>
        <begin position="125"/>
        <end position="149"/>
    </location>
</feature>
<dbReference type="VEuPathDB" id="TriTrypDB:TM35_000082710"/>
<dbReference type="PANTHER" id="PTHR11266">
    <property type="entry name" value="PEROXISOMAL MEMBRANE PROTEIN 2, PXMP2 MPV17"/>
    <property type="match status" value="1"/>
</dbReference>
<proteinExistence type="inferred from homology"/>
<keyword evidence="3 6" id="KW-0812">Transmembrane</keyword>
<feature type="transmembrane region" description="Helical" evidence="6">
    <location>
        <begin position="218"/>
        <end position="236"/>
    </location>
</feature>
<comment type="caution">
    <text evidence="7">The sequence shown here is derived from an EMBL/GenBank/DDBJ whole genome shotgun (WGS) entry which is preliminary data.</text>
</comment>
<evidence type="ECO:0000256" key="4">
    <source>
        <dbReference type="ARBA" id="ARBA00022989"/>
    </source>
</evidence>
<keyword evidence="5 6" id="KW-0472">Membrane</keyword>
<gene>
    <name evidence="7" type="ORF">TM35_000082710</name>
</gene>
<name>A0A1X0P193_9TRYP</name>
<dbReference type="Proteomes" id="UP000192257">
    <property type="component" value="Unassembled WGS sequence"/>
</dbReference>
<keyword evidence="4 6" id="KW-1133">Transmembrane helix</keyword>
<reference evidence="7 8" key="1">
    <citation type="submission" date="2017-03" db="EMBL/GenBank/DDBJ databases">
        <title>An alternative strategy for trypanosome survival in the mammalian bloodstream revealed through genome and transcriptome analysis of the ubiquitous bovine parasite Trypanosoma (Megatrypanum) theileri.</title>
        <authorList>
            <person name="Kelly S."/>
            <person name="Ivens A."/>
            <person name="Mott A."/>
            <person name="O'Neill E."/>
            <person name="Emms D."/>
            <person name="Macleod O."/>
            <person name="Voorheis P."/>
            <person name="Matthews J."/>
            <person name="Matthews K."/>
            <person name="Carrington M."/>
        </authorList>
    </citation>
    <scope>NUCLEOTIDE SEQUENCE [LARGE SCALE GENOMIC DNA]</scope>
    <source>
        <strain evidence="7">Edinburgh</strain>
    </source>
</reference>
<dbReference type="EMBL" id="NBCO01000008">
    <property type="protein sequence ID" value="ORC90473.1"/>
    <property type="molecule type" value="Genomic_DNA"/>
</dbReference>
<evidence type="ECO:0000256" key="2">
    <source>
        <dbReference type="ARBA" id="ARBA00006824"/>
    </source>
</evidence>
<dbReference type="AlphaFoldDB" id="A0A1X0P193"/>
<evidence type="ECO:0000313" key="7">
    <source>
        <dbReference type="EMBL" id="ORC90473.1"/>
    </source>
</evidence>
<dbReference type="GO" id="GO:0016020">
    <property type="term" value="C:membrane"/>
    <property type="evidence" value="ECO:0007669"/>
    <property type="project" value="UniProtKB-SubCell"/>
</dbReference>
<evidence type="ECO:0000256" key="3">
    <source>
        <dbReference type="ARBA" id="ARBA00022692"/>
    </source>
</evidence>
<dbReference type="PANTHER" id="PTHR11266:SF17">
    <property type="entry name" value="PROTEIN MPV17"/>
    <property type="match status" value="1"/>
</dbReference>
<evidence type="ECO:0000256" key="6">
    <source>
        <dbReference type="RuleBase" id="RU363053"/>
    </source>
</evidence>
<dbReference type="Pfam" id="PF04117">
    <property type="entry name" value="Mpv17_PMP22"/>
    <property type="match status" value="1"/>
</dbReference>
<dbReference type="GO" id="GO:0005737">
    <property type="term" value="C:cytoplasm"/>
    <property type="evidence" value="ECO:0007669"/>
    <property type="project" value="TreeGrafter"/>
</dbReference>
<protein>
    <submittedName>
        <fullName evidence="7">Uncharacterized protein</fullName>
    </submittedName>
</protein>
<comment type="similarity">
    <text evidence="2 6">Belongs to the peroxisomal membrane protein PXMP2/4 family.</text>
</comment>
<evidence type="ECO:0000313" key="8">
    <source>
        <dbReference type="Proteomes" id="UP000192257"/>
    </source>
</evidence>
<evidence type="ECO:0000256" key="1">
    <source>
        <dbReference type="ARBA" id="ARBA00004141"/>
    </source>
</evidence>
<keyword evidence="8" id="KW-1185">Reference proteome</keyword>
<sequence>MVLPRFSFNISFWLRKHPWRTNAAIGSSIGFCADVMVQCVFGRPPPPSDSPLVIKCPGFLHFLISKLKGVDNAPVPWIDLRRSFIFSSFTVAFNTYFFLSVYRRLDILYPPANVTRRIALVKGFMSWIAANLTTPLYMFYVTVLSHYFINRTGRRYVDVVGGGEVGWSLDYPYFREEVGKQLWRQLRKDWPDMTLYSLAFWSVNWLPMFYYIPPHFRYVYGSLLQVVWSFIMSHLMHRNVKVN</sequence>
<dbReference type="OrthoDB" id="278158at2759"/>
<dbReference type="RefSeq" id="XP_028884539.1">
    <property type="nucleotide sequence ID" value="XM_029024136.1"/>
</dbReference>
<evidence type="ECO:0000256" key="5">
    <source>
        <dbReference type="ARBA" id="ARBA00023136"/>
    </source>
</evidence>
<accession>A0A1X0P193</accession>
<comment type="subcellular location">
    <subcellularLocation>
        <location evidence="1">Membrane</location>
        <topology evidence="1">Multi-pass membrane protein</topology>
    </subcellularLocation>
</comment>
<dbReference type="InterPro" id="IPR007248">
    <property type="entry name" value="Mpv17_PMP22"/>
</dbReference>